<evidence type="ECO:0008006" key="3">
    <source>
        <dbReference type="Google" id="ProtNLM"/>
    </source>
</evidence>
<name>A0A1Y2LTD5_EPING</name>
<dbReference type="Proteomes" id="UP000193240">
    <property type="component" value="Unassembled WGS sequence"/>
</dbReference>
<dbReference type="EMBL" id="KZ107849">
    <property type="protein sequence ID" value="OSS47184.1"/>
    <property type="molecule type" value="Genomic_DNA"/>
</dbReference>
<keyword evidence="2" id="KW-1185">Reference proteome</keyword>
<proteinExistence type="predicted"/>
<protein>
    <recommendedName>
        <fullName evidence="3">F-box domain-containing protein</fullName>
    </recommendedName>
</protein>
<dbReference type="InParanoid" id="A0A1Y2LTD5"/>
<dbReference type="AlphaFoldDB" id="A0A1Y2LTD5"/>
<reference evidence="1 2" key="1">
    <citation type="journal article" date="2017" name="Genome Announc.">
        <title>Genome sequence of the saprophytic ascomycete Epicoccum nigrum ICMP 19927 strain isolated from New Zealand.</title>
        <authorList>
            <person name="Fokin M."/>
            <person name="Fleetwood D."/>
            <person name="Weir B.S."/>
            <person name="Villas-Boas S.G."/>
        </authorList>
    </citation>
    <scope>NUCLEOTIDE SEQUENCE [LARGE SCALE GENOMIC DNA]</scope>
    <source>
        <strain evidence="1 2">ICMP 19927</strain>
    </source>
</reference>
<organism evidence="1 2">
    <name type="scientific">Epicoccum nigrum</name>
    <name type="common">Soil fungus</name>
    <name type="synonym">Epicoccum purpurascens</name>
    <dbReference type="NCBI Taxonomy" id="105696"/>
    <lineage>
        <taxon>Eukaryota</taxon>
        <taxon>Fungi</taxon>
        <taxon>Dikarya</taxon>
        <taxon>Ascomycota</taxon>
        <taxon>Pezizomycotina</taxon>
        <taxon>Dothideomycetes</taxon>
        <taxon>Pleosporomycetidae</taxon>
        <taxon>Pleosporales</taxon>
        <taxon>Pleosporineae</taxon>
        <taxon>Didymellaceae</taxon>
        <taxon>Epicoccum</taxon>
    </lineage>
</organism>
<accession>A0A1Y2LTD5</accession>
<sequence>MRLPLEVLIRIVELVDLEGVLEYTLQLRLVCRTVNEEVLRVLLRSNEIKPSDVIKLLEINKVKVQPHIKTHQLVRHEKWYQDCYLSPQAHNYRVRVRSCRRQEEFDLVRLPKPLALDLVRPYLRSRLESAVDDPCLFSVFMDRSIDLNIAHQDEQIPSSRQKLRQDMIASLDTSLIHRAGKLFNTLFDSHGLNYWLPHYDAAHMTAQPNVEDNLRLFYIFRIAYNVTQTRVYFNSEGEISESDMHTMADMLSHPPANPEYARLFAIDCYNLAINSKDEAFLEEFLDSNTARLLNISSLPEDASERSKVLAKFQAWNY</sequence>
<evidence type="ECO:0000313" key="1">
    <source>
        <dbReference type="EMBL" id="OSS47184.1"/>
    </source>
</evidence>
<gene>
    <name evidence="1" type="ORF">B5807_09886</name>
</gene>
<evidence type="ECO:0000313" key="2">
    <source>
        <dbReference type="Proteomes" id="UP000193240"/>
    </source>
</evidence>